<protein>
    <submittedName>
        <fullName evidence="3">Uncharacterized protein</fullName>
    </submittedName>
</protein>
<dbReference type="VEuPathDB" id="TriTrypDB:BSAL_87335"/>
<feature type="coiled-coil region" evidence="1">
    <location>
        <begin position="42"/>
        <end position="69"/>
    </location>
</feature>
<accession>A0A0S4J588</accession>
<evidence type="ECO:0000313" key="3">
    <source>
        <dbReference type="EMBL" id="CUG82907.1"/>
    </source>
</evidence>
<evidence type="ECO:0000256" key="2">
    <source>
        <dbReference type="SAM" id="MobiDB-lite"/>
    </source>
</evidence>
<gene>
    <name evidence="3" type="ORF">BSAL_87335</name>
</gene>
<name>A0A0S4J588_BODSA</name>
<proteinExistence type="predicted"/>
<sequence length="182" mass="18756">MSSSAGFHRSPSDASAQLATSTSGACSSSSASLNDLNVHELVDRMRQVLAKQEKTMRDLNTKLALLTTTRSAVGLGKGSTIDRAASFSAAYGLSASMSASAHHGDGSAPIFVKLPFLSGEGSRATSPPSASASSTGGEVKMTHNVHPAVVPPEPPVVVRPAVHKVRPMMRVVSQDDVLSSTT</sequence>
<dbReference type="EMBL" id="CYKH01001088">
    <property type="protein sequence ID" value="CUG82907.1"/>
    <property type="molecule type" value="Genomic_DNA"/>
</dbReference>
<feature type="non-terminal residue" evidence="3">
    <location>
        <position position="182"/>
    </location>
</feature>
<keyword evidence="1" id="KW-0175">Coiled coil</keyword>
<organism evidence="3 4">
    <name type="scientific">Bodo saltans</name>
    <name type="common">Flagellated protozoan</name>
    <dbReference type="NCBI Taxonomy" id="75058"/>
    <lineage>
        <taxon>Eukaryota</taxon>
        <taxon>Discoba</taxon>
        <taxon>Euglenozoa</taxon>
        <taxon>Kinetoplastea</taxon>
        <taxon>Metakinetoplastina</taxon>
        <taxon>Eubodonida</taxon>
        <taxon>Bodonidae</taxon>
        <taxon>Bodo</taxon>
    </lineage>
</organism>
<feature type="region of interest" description="Disordered" evidence="2">
    <location>
        <begin position="1"/>
        <end position="21"/>
    </location>
</feature>
<dbReference type="Proteomes" id="UP000051952">
    <property type="component" value="Unassembled WGS sequence"/>
</dbReference>
<evidence type="ECO:0000313" key="4">
    <source>
        <dbReference type="Proteomes" id="UP000051952"/>
    </source>
</evidence>
<keyword evidence="4" id="KW-1185">Reference proteome</keyword>
<reference evidence="4" key="1">
    <citation type="submission" date="2015-09" db="EMBL/GenBank/DDBJ databases">
        <authorList>
            <consortium name="Pathogen Informatics"/>
        </authorList>
    </citation>
    <scope>NUCLEOTIDE SEQUENCE [LARGE SCALE GENOMIC DNA]</scope>
    <source>
        <strain evidence="4">Lake Konstanz</strain>
    </source>
</reference>
<evidence type="ECO:0000256" key="1">
    <source>
        <dbReference type="SAM" id="Coils"/>
    </source>
</evidence>
<dbReference type="AlphaFoldDB" id="A0A0S4J588"/>